<name>A0ABS9WYH3_9GAMM</name>
<evidence type="ECO:0000313" key="2">
    <source>
        <dbReference type="Proteomes" id="UP001139646"/>
    </source>
</evidence>
<evidence type="ECO:0000313" key="1">
    <source>
        <dbReference type="EMBL" id="MCI2282954.1"/>
    </source>
</evidence>
<reference evidence="1" key="1">
    <citation type="submission" date="2022-01" db="EMBL/GenBank/DDBJ databases">
        <title>Colwellia maritima, isolated from seawater.</title>
        <authorList>
            <person name="Kristyanto S."/>
            <person name="Jung J."/>
            <person name="Jeon C.O."/>
        </authorList>
    </citation>
    <scope>NUCLEOTIDE SEQUENCE</scope>
    <source>
        <strain evidence="1">MSW7</strain>
    </source>
</reference>
<protein>
    <submittedName>
        <fullName evidence="1">Uncharacterized protein</fullName>
    </submittedName>
</protein>
<dbReference type="RefSeq" id="WP_242284051.1">
    <property type="nucleotide sequence ID" value="NZ_JAKKSL010000001.1"/>
</dbReference>
<gene>
    <name evidence="1" type="ORF">L3081_05535</name>
</gene>
<proteinExistence type="predicted"/>
<keyword evidence="2" id="KW-1185">Reference proteome</keyword>
<dbReference type="Proteomes" id="UP001139646">
    <property type="component" value="Unassembled WGS sequence"/>
</dbReference>
<comment type="caution">
    <text evidence="1">The sequence shown here is derived from an EMBL/GenBank/DDBJ whole genome shotgun (WGS) entry which is preliminary data.</text>
</comment>
<dbReference type="EMBL" id="JAKKSL010000001">
    <property type="protein sequence ID" value="MCI2282954.1"/>
    <property type="molecule type" value="Genomic_DNA"/>
</dbReference>
<organism evidence="1 2">
    <name type="scientific">Colwellia maritima</name>
    <dbReference type="NCBI Taxonomy" id="2912588"/>
    <lineage>
        <taxon>Bacteria</taxon>
        <taxon>Pseudomonadati</taxon>
        <taxon>Pseudomonadota</taxon>
        <taxon>Gammaproteobacteria</taxon>
        <taxon>Alteromonadales</taxon>
        <taxon>Colwelliaceae</taxon>
        <taxon>Colwellia</taxon>
    </lineage>
</organism>
<sequence length="57" mass="6401">MPTLVKCITLCEQVASRGSELTRAPRMPLTGDERANVERIFNDANNNRIDLTKVNLD</sequence>
<accession>A0ABS9WYH3</accession>